<name>A0A345DYN3_9EURY</name>
<dbReference type="Gene3D" id="4.10.490.10">
    <property type="entry name" value="High potential iron-sulphur protein"/>
    <property type="match status" value="1"/>
</dbReference>
<keyword evidence="2" id="KW-1185">Reference proteome</keyword>
<reference evidence="1 2" key="1">
    <citation type="submission" date="2018-07" db="EMBL/GenBank/DDBJ databases">
        <title>Genome sequences of Haloplanus sp. CBA1113.</title>
        <authorList>
            <person name="Kim Y.B."/>
            <person name="Roh S.W."/>
        </authorList>
    </citation>
    <scope>NUCLEOTIDE SEQUENCE [LARGE SCALE GENOMIC DNA]</scope>
    <source>
        <strain evidence="1 2">CBA1113</strain>
    </source>
</reference>
<dbReference type="AlphaFoldDB" id="A0A345DYN3"/>
<proteinExistence type="predicted"/>
<dbReference type="Proteomes" id="UP000253273">
    <property type="component" value="Chromosome"/>
</dbReference>
<dbReference type="KEGG" id="haj:DU500_00670"/>
<dbReference type="OrthoDB" id="183484at2157"/>
<dbReference type="EMBL" id="CP031150">
    <property type="protein sequence ID" value="AXG05055.1"/>
    <property type="molecule type" value="Genomic_DNA"/>
</dbReference>
<dbReference type="GeneID" id="37281853"/>
<evidence type="ECO:0000313" key="2">
    <source>
        <dbReference type="Proteomes" id="UP000253273"/>
    </source>
</evidence>
<dbReference type="InterPro" id="IPR036369">
    <property type="entry name" value="HIPIP_sf"/>
</dbReference>
<protein>
    <recommendedName>
        <fullName evidence="3">High potential iron-sulfur proteins family profile domain-containing protein</fullName>
    </recommendedName>
</protein>
<gene>
    <name evidence="1" type="ORF">DU500_00670</name>
</gene>
<evidence type="ECO:0000313" key="1">
    <source>
        <dbReference type="EMBL" id="AXG05055.1"/>
    </source>
</evidence>
<dbReference type="RefSeq" id="WP_114584210.1">
    <property type="nucleotide sequence ID" value="NZ_CP031150.1"/>
</dbReference>
<dbReference type="GO" id="GO:0019646">
    <property type="term" value="P:aerobic electron transport chain"/>
    <property type="evidence" value="ECO:0007669"/>
    <property type="project" value="InterPro"/>
</dbReference>
<dbReference type="GO" id="GO:0009055">
    <property type="term" value="F:electron transfer activity"/>
    <property type="evidence" value="ECO:0007669"/>
    <property type="project" value="InterPro"/>
</dbReference>
<evidence type="ECO:0008006" key="3">
    <source>
        <dbReference type="Google" id="ProtNLM"/>
    </source>
</evidence>
<organism evidence="1 2">
    <name type="scientific">Haloplanus rubicundus</name>
    <dbReference type="NCBI Taxonomy" id="1547898"/>
    <lineage>
        <taxon>Archaea</taxon>
        <taxon>Methanobacteriati</taxon>
        <taxon>Methanobacteriota</taxon>
        <taxon>Stenosarchaea group</taxon>
        <taxon>Halobacteria</taxon>
        <taxon>Halobacteriales</taxon>
        <taxon>Haloferacaceae</taxon>
        <taxon>Haloplanus</taxon>
    </lineage>
</organism>
<dbReference type="SUPFAM" id="SSF57652">
    <property type="entry name" value="HIPIP (high potential iron protein)"/>
    <property type="match status" value="1"/>
</dbReference>
<sequence>MSRAEMHGCCAGPYRTARSQAGERLNPDPLARKEDVSFQGTEAAVEAGAAESGEDCAESIPDRNGDGFGACAKVEGYVDPAGWCVLWESTEEHEAADR</sequence>
<accession>A0A345DYN3</accession>